<gene>
    <name evidence="2" type="ORF">BJ508DRAFT_310609</name>
</gene>
<dbReference type="Proteomes" id="UP000275078">
    <property type="component" value="Unassembled WGS sequence"/>
</dbReference>
<name>A0A3N4HT17_ASCIM</name>
<accession>A0A3N4HT17</accession>
<protein>
    <submittedName>
        <fullName evidence="2">Uncharacterized protein</fullName>
    </submittedName>
</protein>
<evidence type="ECO:0000313" key="3">
    <source>
        <dbReference type="Proteomes" id="UP000275078"/>
    </source>
</evidence>
<proteinExistence type="predicted"/>
<feature type="region of interest" description="Disordered" evidence="1">
    <location>
        <begin position="346"/>
        <end position="372"/>
    </location>
</feature>
<reference evidence="2 3" key="1">
    <citation type="journal article" date="2018" name="Nat. Ecol. Evol.">
        <title>Pezizomycetes genomes reveal the molecular basis of ectomycorrhizal truffle lifestyle.</title>
        <authorList>
            <person name="Murat C."/>
            <person name="Payen T."/>
            <person name="Noel B."/>
            <person name="Kuo A."/>
            <person name="Morin E."/>
            <person name="Chen J."/>
            <person name="Kohler A."/>
            <person name="Krizsan K."/>
            <person name="Balestrini R."/>
            <person name="Da Silva C."/>
            <person name="Montanini B."/>
            <person name="Hainaut M."/>
            <person name="Levati E."/>
            <person name="Barry K.W."/>
            <person name="Belfiori B."/>
            <person name="Cichocki N."/>
            <person name="Clum A."/>
            <person name="Dockter R.B."/>
            <person name="Fauchery L."/>
            <person name="Guy J."/>
            <person name="Iotti M."/>
            <person name="Le Tacon F."/>
            <person name="Lindquist E.A."/>
            <person name="Lipzen A."/>
            <person name="Malagnac F."/>
            <person name="Mello A."/>
            <person name="Molinier V."/>
            <person name="Miyauchi S."/>
            <person name="Poulain J."/>
            <person name="Riccioni C."/>
            <person name="Rubini A."/>
            <person name="Sitrit Y."/>
            <person name="Splivallo R."/>
            <person name="Traeger S."/>
            <person name="Wang M."/>
            <person name="Zifcakova L."/>
            <person name="Wipf D."/>
            <person name="Zambonelli A."/>
            <person name="Paolocci F."/>
            <person name="Nowrousian M."/>
            <person name="Ottonello S."/>
            <person name="Baldrian P."/>
            <person name="Spatafora J.W."/>
            <person name="Henrissat B."/>
            <person name="Nagy L.G."/>
            <person name="Aury J.M."/>
            <person name="Wincker P."/>
            <person name="Grigoriev I.V."/>
            <person name="Bonfante P."/>
            <person name="Martin F.M."/>
        </authorList>
    </citation>
    <scope>NUCLEOTIDE SEQUENCE [LARGE SCALE GENOMIC DNA]</scope>
    <source>
        <strain evidence="2 3">RN42</strain>
    </source>
</reference>
<evidence type="ECO:0000256" key="1">
    <source>
        <dbReference type="SAM" id="MobiDB-lite"/>
    </source>
</evidence>
<sequence>MKGDIVVSWQKVATKQTRPSQRNSILPVLRRFLSDLIDPASILHFFSFHQPHQRVKNLLRSSLPIKTSPPESQEPPPFLHNHAAIKPSRASTVFKVQYSYGFLFFGLPQHPTSLQPSATTSSTTSILTKMVGPKKNPKTYVVFQLQLIKETDLGQTIKEVLGNQVGYEHAQTPNTLCKNYVRDSPELWRRDTEYSKRIAFDRVLGCISMTHEVGNNEPEEEVGEREFVIKRTIKVGKKYLDPAGPDAKAVDKTIVPEDGDDSIGPLSANEIRDLKDRITGKNANARLVRCRARMRMLKRMEEFKKNYMDVFTTELACRAHSYKPKLHWNPTMSYLRAQIKAYADGNDSLDESDDENMSRSSGFDSDIEFYDE</sequence>
<organism evidence="2 3">
    <name type="scientific">Ascobolus immersus RN42</name>
    <dbReference type="NCBI Taxonomy" id="1160509"/>
    <lineage>
        <taxon>Eukaryota</taxon>
        <taxon>Fungi</taxon>
        <taxon>Dikarya</taxon>
        <taxon>Ascomycota</taxon>
        <taxon>Pezizomycotina</taxon>
        <taxon>Pezizomycetes</taxon>
        <taxon>Pezizales</taxon>
        <taxon>Ascobolaceae</taxon>
        <taxon>Ascobolus</taxon>
    </lineage>
</organism>
<dbReference type="EMBL" id="ML119734">
    <property type="protein sequence ID" value="RPA76972.1"/>
    <property type="molecule type" value="Genomic_DNA"/>
</dbReference>
<evidence type="ECO:0000313" key="2">
    <source>
        <dbReference type="EMBL" id="RPA76972.1"/>
    </source>
</evidence>
<dbReference type="AlphaFoldDB" id="A0A3N4HT17"/>
<feature type="region of interest" description="Disordered" evidence="1">
    <location>
        <begin position="63"/>
        <end position="82"/>
    </location>
</feature>
<keyword evidence="3" id="KW-1185">Reference proteome</keyword>